<reference evidence="2 3" key="1">
    <citation type="submission" date="2020-07" db="EMBL/GenBank/DDBJ databases">
        <title>Genome sequence of Lactobacillus reuteri CNEI-KCA3 isolated from the faeces of a reared-broiler chicken, South-East Nigeria, reveals presence of CRISPR arrays.</title>
        <authorList>
            <person name="Anukam K.C."/>
            <person name="Ibezim C.N."/>
            <person name="BeecK W.V."/>
            <person name="Allonsius C."/>
            <person name="Broek M.D."/>
            <person name="Tuyaerts I."/>
            <person name="Attama A."/>
            <person name="Esimone C.O."/>
            <person name="Lebeer S."/>
        </authorList>
    </citation>
    <scope>NUCLEOTIDE SEQUENCE [LARGE SCALE GENOMIC DNA]</scope>
    <source>
        <strain evidence="2 3">CNEI-KCA3</strain>
    </source>
</reference>
<dbReference type="Pfam" id="PF16929">
    <property type="entry name" value="Asp2"/>
    <property type="match status" value="1"/>
</dbReference>
<dbReference type="AlphaFoldDB" id="A0A7L6BI27"/>
<name>A0A7L6BI27_LIMRT</name>
<gene>
    <name evidence="2" type="primary">asp2</name>
    <name evidence="2" type="ORF">HHK02_10340</name>
</gene>
<accession>A0A7L6BI27</accession>
<dbReference type="NCBIfam" id="TIGR03712">
    <property type="entry name" value="acc_sec_asp2"/>
    <property type="match status" value="1"/>
</dbReference>
<dbReference type="Proteomes" id="UP000510868">
    <property type="component" value="Chromosome"/>
</dbReference>
<evidence type="ECO:0000313" key="3">
    <source>
        <dbReference type="Proteomes" id="UP000510868"/>
    </source>
</evidence>
<dbReference type="RefSeq" id="WP_181462391.1">
    <property type="nucleotide sequence ID" value="NZ_CP059275.1"/>
</dbReference>
<feature type="region of interest" description="Disordered" evidence="1">
    <location>
        <begin position="42"/>
        <end position="65"/>
    </location>
</feature>
<organism evidence="2 3">
    <name type="scientific">Limosilactobacillus reuteri</name>
    <name type="common">Lactobacillus reuteri</name>
    <dbReference type="NCBI Taxonomy" id="1598"/>
    <lineage>
        <taxon>Bacteria</taxon>
        <taxon>Bacillati</taxon>
        <taxon>Bacillota</taxon>
        <taxon>Bacilli</taxon>
        <taxon>Lactobacillales</taxon>
        <taxon>Lactobacillaceae</taxon>
        <taxon>Limosilactobacillus</taxon>
    </lineage>
</organism>
<dbReference type="InterPro" id="IPR022267">
    <property type="entry name" value="Asp2"/>
</dbReference>
<dbReference type="GO" id="GO:0015031">
    <property type="term" value="P:protein transport"/>
    <property type="evidence" value="ECO:0007669"/>
    <property type="project" value="InterPro"/>
</dbReference>
<evidence type="ECO:0000313" key="2">
    <source>
        <dbReference type="EMBL" id="QLQ61530.1"/>
    </source>
</evidence>
<evidence type="ECO:0000256" key="1">
    <source>
        <dbReference type="SAM" id="MobiDB-lite"/>
    </source>
</evidence>
<dbReference type="EMBL" id="CP059275">
    <property type="protein sequence ID" value="QLQ61530.1"/>
    <property type="molecule type" value="Genomic_DNA"/>
</dbReference>
<proteinExistence type="predicted"/>
<protein>
    <submittedName>
        <fullName evidence="2">Accessory Sec system protein Asp2</fullName>
    </submittedName>
</protein>
<sequence length="540" mass="61035">MEHYLLIGPTDLTATLAPDKEHQWHYAAPGEVAALLAKLAPKPKQKKKAQSEPRKIQQPKIKPKPPLRSFAGAYFATCPTDEDLRALFKFVDSYRVACAPAVLAAATTPLAQDYFKGKVVRPLQLTAWPQIVEWLQTRLFEHQGGAKVNPSAFEPAPGYHGSLEFNGFVAVELEADFGADFQSVGTYRWGGYIDPGKLLKVWPEYSHSAGVALRMVVYEAPPGEPYRFKKRWVFDEAQMVDQVPVPEAPATGTLCVTFEAKGQGWLSLGNVHFRWSRHEMGEFLPGGGRIVDHDRREVNYYFNPGDLKPPLNVYFSGYRTAEGFEAFYMMRSFGAPFLLFADPRLEGTGFYLGSSEFEAQIRDQIKQTLDWLGFDRHQLNTSGLSAGTFGALYYGTQLGAHSIIIGKPLANLGDVAQKEQSIRYGGFPTSLDIVNLHTSREVQRAGRKAIVKTMNQRFWQAFDQANLDDTQLMLTYMHQDDYDDKTYHDMLAHLAATDKHPYLISRGLNGHHNDGSYETVIWFKKQYLTMLERDFNRRKN</sequence>